<sequence length="398" mass="42879">MRNLVMTLTAMTAVTATLGTAGVAAAAPRVDTRAVLQRDSDALLAQGAPGVLVELDTARGDVRVRSGYGDTAARTPVPWDGRFRVGSYTKTFVAATLLQLVGEGRLTLEDPVERWLPGVVRGNGNDGRAVTVRQLLQHTSGLPEYLAGLPYLFEREGFERHRFDTVTQEQAVALAMAFPPEFAPGTRWSYSNTNYALAGMIIERVTGHTWQHEVRRRIVGPLGLRDTVVPGTDPDVPRPHAVGYERFPAGGTPDDPSYGEPIDATRLNPSWGGAAGAIISTAADANRFLRALLGGKVLRPAELAEMRRTVPTNDEFRANWPGARYGLGLMWVPNSCGGSWAHGGDIHGYRTRNGVTPDGTRSVVVSMNTDSFQRAPGVPKPTKDITIDLIDHALCGGH</sequence>
<dbReference type="RefSeq" id="WP_081970992.1">
    <property type="nucleotide sequence ID" value="NZ_CP073767.1"/>
</dbReference>
<proteinExistence type="predicted"/>
<dbReference type="InterPro" id="IPR050491">
    <property type="entry name" value="AmpC-like"/>
</dbReference>
<dbReference type="Proteomes" id="UP001058003">
    <property type="component" value="Chromosome"/>
</dbReference>
<dbReference type="PANTHER" id="PTHR46825">
    <property type="entry name" value="D-ALANYL-D-ALANINE-CARBOXYPEPTIDASE/ENDOPEPTIDASE AMPH"/>
    <property type="match status" value="1"/>
</dbReference>
<dbReference type="SUPFAM" id="SSF56601">
    <property type="entry name" value="beta-lactamase/transpeptidase-like"/>
    <property type="match status" value="1"/>
</dbReference>
<evidence type="ECO:0000259" key="2">
    <source>
        <dbReference type="Pfam" id="PF00144"/>
    </source>
</evidence>
<feature type="domain" description="Beta-lactamase-related" evidence="2">
    <location>
        <begin position="43"/>
        <end position="372"/>
    </location>
</feature>
<gene>
    <name evidence="3" type="ORF">Daura_17185</name>
</gene>
<keyword evidence="1" id="KW-0732">Signal</keyword>
<evidence type="ECO:0000313" key="3">
    <source>
        <dbReference type="EMBL" id="UWZ57744.1"/>
    </source>
</evidence>
<dbReference type="InterPro" id="IPR001466">
    <property type="entry name" value="Beta-lactam-related"/>
</dbReference>
<evidence type="ECO:0000256" key="1">
    <source>
        <dbReference type="SAM" id="SignalP"/>
    </source>
</evidence>
<keyword evidence="4" id="KW-1185">Reference proteome</keyword>
<dbReference type="AlphaFoldDB" id="A0A9Q9MIB6"/>
<dbReference type="Gene3D" id="3.40.710.10">
    <property type="entry name" value="DD-peptidase/beta-lactamase superfamily"/>
    <property type="match status" value="1"/>
</dbReference>
<evidence type="ECO:0000313" key="4">
    <source>
        <dbReference type="Proteomes" id="UP001058003"/>
    </source>
</evidence>
<protein>
    <submittedName>
        <fullName evidence="3">Beta-lactamase family protein</fullName>
    </submittedName>
</protein>
<dbReference type="Pfam" id="PF00144">
    <property type="entry name" value="Beta-lactamase"/>
    <property type="match status" value="1"/>
</dbReference>
<dbReference type="EMBL" id="CP073767">
    <property type="protein sequence ID" value="UWZ57744.1"/>
    <property type="molecule type" value="Genomic_DNA"/>
</dbReference>
<name>A0A9Q9MIB6_9ACTN</name>
<feature type="signal peptide" evidence="1">
    <location>
        <begin position="1"/>
        <end position="26"/>
    </location>
</feature>
<dbReference type="PANTHER" id="PTHR46825:SF7">
    <property type="entry name" value="D-ALANYL-D-ALANINE CARBOXYPEPTIDASE"/>
    <property type="match status" value="1"/>
</dbReference>
<dbReference type="InterPro" id="IPR012338">
    <property type="entry name" value="Beta-lactam/transpept-like"/>
</dbReference>
<dbReference type="KEGG" id="daur:Daura_17185"/>
<feature type="chain" id="PRO_5040233378" evidence="1">
    <location>
        <begin position="27"/>
        <end position="398"/>
    </location>
</feature>
<organism evidence="3 4">
    <name type="scientific">Dactylosporangium aurantiacum</name>
    <dbReference type="NCBI Taxonomy" id="35754"/>
    <lineage>
        <taxon>Bacteria</taxon>
        <taxon>Bacillati</taxon>
        <taxon>Actinomycetota</taxon>
        <taxon>Actinomycetes</taxon>
        <taxon>Micromonosporales</taxon>
        <taxon>Micromonosporaceae</taxon>
        <taxon>Dactylosporangium</taxon>
    </lineage>
</organism>
<reference evidence="3" key="1">
    <citation type="submission" date="2021-04" db="EMBL/GenBank/DDBJ databases">
        <title>Dactylosporangium aurantiacum NRRL B-8018 full assembly.</title>
        <authorList>
            <person name="Hartkoorn R.C."/>
            <person name="Beaudoing E."/>
            <person name="Hot D."/>
        </authorList>
    </citation>
    <scope>NUCLEOTIDE SEQUENCE</scope>
    <source>
        <strain evidence="3">NRRL B-8018</strain>
    </source>
</reference>
<accession>A0A9Q9MIB6</accession>